<dbReference type="Pfam" id="PF00990">
    <property type="entry name" value="GGDEF"/>
    <property type="match status" value="1"/>
</dbReference>
<dbReference type="CDD" id="cd01949">
    <property type="entry name" value="GGDEF"/>
    <property type="match status" value="1"/>
</dbReference>
<dbReference type="GO" id="GO:0003824">
    <property type="term" value="F:catalytic activity"/>
    <property type="evidence" value="ECO:0007669"/>
    <property type="project" value="UniProtKB-ARBA"/>
</dbReference>
<dbReference type="HOGENOM" id="CLU_000445_11_4_7"/>
<evidence type="ECO:0000259" key="1">
    <source>
        <dbReference type="PROSITE" id="PS50887"/>
    </source>
</evidence>
<organism evidence="2 3">
    <name type="scientific">Sulfurospirillum barnesii (strain ATCC 700032 / DSM 10660 / SES-3)</name>
    <dbReference type="NCBI Taxonomy" id="760154"/>
    <lineage>
        <taxon>Bacteria</taxon>
        <taxon>Pseudomonadati</taxon>
        <taxon>Campylobacterota</taxon>
        <taxon>Epsilonproteobacteria</taxon>
        <taxon>Campylobacterales</taxon>
        <taxon>Sulfurospirillaceae</taxon>
        <taxon>Sulfurospirillum</taxon>
    </lineage>
</organism>
<accession>I3XZK2</accession>
<dbReference type="InterPro" id="IPR000160">
    <property type="entry name" value="GGDEF_dom"/>
</dbReference>
<protein>
    <submittedName>
        <fullName evidence="2">Diguanylate cyclase (GGDEF) domain-containing protein</fullName>
    </submittedName>
</protein>
<dbReference type="Proteomes" id="UP000006176">
    <property type="component" value="Chromosome"/>
</dbReference>
<dbReference type="InterPro" id="IPR029787">
    <property type="entry name" value="Nucleotide_cyclase"/>
</dbReference>
<dbReference type="InterPro" id="IPR000014">
    <property type="entry name" value="PAS"/>
</dbReference>
<dbReference type="Gene3D" id="3.30.70.270">
    <property type="match status" value="1"/>
</dbReference>
<feature type="domain" description="GGDEF" evidence="1">
    <location>
        <begin position="203"/>
        <end position="335"/>
    </location>
</feature>
<evidence type="ECO:0000313" key="3">
    <source>
        <dbReference type="Proteomes" id="UP000006176"/>
    </source>
</evidence>
<dbReference type="GO" id="GO:0006355">
    <property type="term" value="P:regulation of DNA-templated transcription"/>
    <property type="evidence" value="ECO:0007669"/>
    <property type="project" value="InterPro"/>
</dbReference>
<keyword evidence="3" id="KW-1185">Reference proteome</keyword>
<dbReference type="SUPFAM" id="SSF55073">
    <property type="entry name" value="Nucleotide cyclase"/>
    <property type="match status" value="1"/>
</dbReference>
<dbReference type="NCBIfam" id="TIGR00254">
    <property type="entry name" value="GGDEF"/>
    <property type="match status" value="1"/>
</dbReference>
<dbReference type="OrthoDB" id="9790367at2"/>
<reference evidence="2 3" key="1">
    <citation type="submission" date="2012-06" db="EMBL/GenBank/DDBJ databases">
        <title>Complete sequence of Sulfurospirillum barnesii SES-3.</title>
        <authorList>
            <consortium name="US DOE Joint Genome Institute"/>
            <person name="Lucas S."/>
            <person name="Han J."/>
            <person name="Lapidus A."/>
            <person name="Cheng J.-F."/>
            <person name="Goodwin L."/>
            <person name="Pitluck S."/>
            <person name="Peters L."/>
            <person name="Ovchinnikova G."/>
            <person name="Lu M."/>
            <person name="Detter J.C."/>
            <person name="Han C."/>
            <person name="Tapia R."/>
            <person name="Land M."/>
            <person name="Hauser L."/>
            <person name="Kyrpides N."/>
            <person name="Ivanova N."/>
            <person name="Pagani I."/>
            <person name="Stolz J."/>
            <person name="Arkin A."/>
            <person name="Dehal P."/>
            <person name="Oremland R."/>
            <person name="Saltikov C."/>
            <person name="Basu P."/>
            <person name="Hollibaugh J."/>
            <person name="Newman D."/>
            <person name="Stolyar S."/>
            <person name="Hazen T."/>
            <person name="Woyke T."/>
        </authorList>
    </citation>
    <scope>NUCLEOTIDE SEQUENCE [LARGE SCALE GENOMIC DNA]</scope>
    <source>
        <strain evidence="3">ATCC 700032 / DSM 10660 / SES-3</strain>
    </source>
</reference>
<proteinExistence type="predicted"/>
<dbReference type="InterPro" id="IPR013767">
    <property type="entry name" value="PAS_fold"/>
</dbReference>
<dbReference type="InterPro" id="IPR043128">
    <property type="entry name" value="Rev_trsase/Diguanyl_cyclase"/>
</dbReference>
<sequence>MIRCETIIHSLNVGILIIDANLTIHFANKWVGVHANFEPEDALGKNLTHFFDLDENRLKSLHRHIKTALTLGSPSFFTTDSYEYLLAMKNSVTTKSVFEFMQQDITILPYDKEAKKVTLLIYDQTSLMEEKLRSQKESEALAKAVKVANATIKKLETAKNKLIKQKDIIYQQAHCDHLTSLANRSVLNQKLQRLIESNLESGKKFGVLFLDLDNFKEINDSLGHDVGDMILIHVAKTLLLCTRKTDTVTRFGGDEFIILIDSIENEETLKSIASKLVETIAQPIKIRHHDLHVTASIGVSLFPKHGTDFNALIKNADLALYLAKAEGRDTFRIQA</sequence>
<dbReference type="Pfam" id="PF00989">
    <property type="entry name" value="PAS"/>
    <property type="match status" value="1"/>
</dbReference>
<gene>
    <name evidence="2" type="ordered locus">Sulba_2097</name>
</gene>
<evidence type="ECO:0000313" key="2">
    <source>
        <dbReference type="EMBL" id="AFL69376.1"/>
    </source>
</evidence>
<dbReference type="Gene3D" id="3.30.450.20">
    <property type="entry name" value="PAS domain"/>
    <property type="match status" value="1"/>
</dbReference>
<dbReference type="EMBL" id="CP003333">
    <property type="protein sequence ID" value="AFL69376.1"/>
    <property type="molecule type" value="Genomic_DNA"/>
</dbReference>
<dbReference type="InterPro" id="IPR035965">
    <property type="entry name" value="PAS-like_dom_sf"/>
</dbReference>
<dbReference type="PATRIC" id="fig|760154.4.peg.2092"/>
<dbReference type="RefSeq" id="WP_014770242.1">
    <property type="nucleotide sequence ID" value="NC_018002.1"/>
</dbReference>
<dbReference type="PANTHER" id="PTHR46663">
    <property type="entry name" value="DIGUANYLATE CYCLASE DGCT-RELATED"/>
    <property type="match status" value="1"/>
</dbReference>
<dbReference type="SUPFAM" id="SSF55785">
    <property type="entry name" value="PYP-like sensor domain (PAS domain)"/>
    <property type="match status" value="1"/>
</dbReference>
<dbReference type="InterPro" id="IPR052163">
    <property type="entry name" value="DGC-Regulatory_Protein"/>
</dbReference>
<name>I3XZK2_SULBS</name>
<dbReference type="SMART" id="SM00091">
    <property type="entry name" value="PAS"/>
    <property type="match status" value="1"/>
</dbReference>
<dbReference type="AlphaFoldDB" id="I3XZK2"/>
<dbReference type="FunFam" id="3.30.70.270:FF:000001">
    <property type="entry name" value="Diguanylate cyclase domain protein"/>
    <property type="match status" value="1"/>
</dbReference>
<dbReference type="PANTHER" id="PTHR46663:SF3">
    <property type="entry name" value="SLL0267 PROTEIN"/>
    <property type="match status" value="1"/>
</dbReference>
<dbReference type="STRING" id="760154.Sulba_2097"/>
<dbReference type="eggNOG" id="COG2199">
    <property type="taxonomic scope" value="Bacteria"/>
</dbReference>
<dbReference type="SMART" id="SM00267">
    <property type="entry name" value="GGDEF"/>
    <property type="match status" value="1"/>
</dbReference>
<dbReference type="CDD" id="cd00130">
    <property type="entry name" value="PAS"/>
    <property type="match status" value="1"/>
</dbReference>
<dbReference type="KEGG" id="sba:Sulba_2097"/>
<dbReference type="PROSITE" id="PS50887">
    <property type="entry name" value="GGDEF"/>
    <property type="match status" value="1"/>
</dbReference>